<keyword evidence="2" id="KW-1185">Reference proteome</keyword>
<evidence type="ECO:0000313" key="1">
    <source>
        <dbReference type="EMBL" id="GFG32766.1"/>
    </source>
</evidence>
<dbReference type="EMBL" id="BLKM01011323">
    <property type="protein sequence ID" value="GFG32766.1"/>
    <property type="molecule type" value="Genomic_DNA"/>
</dbReference>
<proteinExistence type="predicted"/>
<comment type="caution">
    <text evidence="1">The sequence shown here is derived from an EMBL/GenBank/DDBJ whole genome shotgun (WGS) entry which is preliminary data.</text>
</comment>
<dbReference type="Proteomes" id="UP000502823">
    <property type="component" value="Unassembled WGS sequence"/>
</dbReference>
<dbReference type="OrthoDB" id="10058657at2759"/>
<dbReference type="AlphaFoldDB" id="A0A6L2PK84"/>
<organism evidence="1 2">
    <name type="scientific">Coptotermes formosanus</name>
    <name type="common">Formosan subterranean termite</name>
    <dbReference type="NCBI Taxonomy" id="36987"/>
    <lineage>
        <taxon>Eukaryota</taxon>
        <taxon>Metazoa</taxon>
        <taxon>Ecdysozoa</taxon>
        <taxon>Arthropoda</taxon>
        <taxon>Hexapoda</taxon>
        <taxon>Insecta</taxon>
        <taxon>Pterygota</taxon>
        <taxon>Neoptera</taxon>
        <taxon>Polyneoptera</taxon>
        <taxon>Dictyoptera</taxon>
        <taxon>Blattodea</taxon>
        <taxon>Blattoidea</taxon>
        <taxon>Termitoidae</taxon>
        <taxon>Rhinotermitidae</taxon>
        <taxon>Coptotermes</taxon>
    </lineage>
</organism>
<gene>
    <name evidence="1" type="ORF">Cfor_10341</name>
</gene>
<evidence type="ECO:0000313" key="2">
    <source>
        <dbReference type="Proteomes" id="UP000502823"/>
    </source>
</evidence>
<accession>A0A6L2PK84</accession>
<dbReference type="InParanoid" id="A0A6L2PK84"/>
<name>A0A6L2PK84_COPFO</name>
<reference evidence="2" key="1">
    <citation type="submission" date="2020-01" db="EMBL/GenBank/DDBJ databases">
        <title>Draft genome sequence of the Termite Coptotermes fromosanus.</title>
        <authorList>
            <person name="Itakura S."/>
            <person name="Yosikawa Y."/>
            <person name="Umezawa K."/>
        </authorList>
    </citation>
    <scope>NUCLEOTIDE SEQUENCE [LARGE SCALE GENOMIC DNA]</scope>
</reference>
<sequence>MKELKEKLRLIPADKGKMMIIIDKNMLDDKVHQFLTDNQFSRLYTNATDKYQKQVKQILQRCNSIICKQVKHLIQKQPTPPTLQARLKLHKPIIPIRPDVNNIDMPTYKIAKHMSKLLEDCLDS</sequence>
<protein>
    <submittedName>
        <fullName evidence="1">Uncharacterized protein</fullName>
    </submittedName>
</protein>